<name>W2C750_9BACT</name>
<dbReference type="AlphaFoldDB" id="W2C750"/>
<protein>
    <submittedName>
        <fullName evidence="2">Uncharacterized protein</fullName>
    </submittedName>
</protein>
<accession>W2C750</accession>
<reference evidence="2 3" key="1">
    <citation type="submission" date="2013-11" db="EMBL/GenBank/DDBJ databases">
        <title>Single cell genomics of uncultured Tannerella BU063 (oral taxon 286).</title>
        <authorList>
            <person name="Beall C.J."/>
            <person name="Campbell A.G."/>
            <person name="Griffen A.L."/>
            <person name="Podar M."/>
            <person name="Leys E.J."/>
        </authorList>
    </citation>
    <scope>NUCLEOTIDE SEQUENCE [LARGE SCALE GENOMIC DNA]</scope>
    <source>
        <strain evidence="2">Cell 2</strain>
    </source>
</reference>
<comment type="caution">
    <text evidence="2">The sequence shown here is derived from an EMBL/GenBank/DDBJ whole genome shotgun (WGS) entry which is preliminary data.</text>
</comment>
<sequence>MLTCCGACRPKSGLKEAAEAGLRGVESVFGSKADSGSEEPASQPEVQPDRDLTDVARFIAGMAPSEGGRLDSLAHTDTWKRYAAHADSAWTRHRREQADSIRQWARNELPQGTDTIATVFYPFSGPDYFNVSLYFPNARNYILFGMEAPGRVPDPRTDARQVGLSQYLAAYGQEVSGILRLSFFQTKLMATRYETQEMYGVTPLLLLFLARADKEIVRVRPFAFTDGGRKHYLDSAPRYRGDEKYGKGVEIEFTDRDHRTLRTLTYFSANIADGGLSVNKPTRDFLTTIDSGCVTYVKSATYLMHKAYFSTIRNTVLSKASVILQDDSGIKFSFFDPSRWDIRLYGMYDHPIALFGNHFEPDLYAAYRRGAVRPLPFRRGYNSQSNQLLARRLRPGETKN</sequence>
<evidence type="ECO:0000313" key="3">
    <source>
        <dbReference type="Proteomes" id="UP000018837"/>
    </source>
</evidence>
<proteinExistence type="predicted"/>
<dbReference type="EMBL" id="AYUF01000369">
    <property type="protein sequence ID" value="ETK02276.1"/>
    <property type="molecule type" value="Genomic_DNA"/>
</dbReference>
<evidence type="ECO:0000313" key="2">
    <source>
        <dbReference type="EMBL" id="ETK02276.1"/>
    </source>
</evidence>
<dbReference type="PATRIC" id="fig|1411148.3.peg.718"/>
<gene>
    <name evidence="2" type="ORF">N425_05025</name>
</gene>
<evidence type="ECO:0000256" key="1">
    <source>
        <dbReference type="SAM" id="MobiDB-lite"/>
    </source>
</evidence>
<organism evidence="2 3">
    <name type="scientific">Tannerella sp. oral taxon BU063 isolate Cell 2</name>
    <dbReference type="NCBI Taxonomy" id="1411148"/>
    <lineage>
        <taxon>Bacteria</taxon>
        <taxon>Pseudomonadati</taxon>
        <taxon>Bacteroidota</taxon>
        <taxon>Bacteroidia</taxon>
        <taxon>Bacteroidales</taxon>
        <taxon>Tannerellaceae</taxon>
        <taxon>Tannerella</taxon>
    </lineage>
</organism>
<feature type="region of interest" description="Disordered" evidence="1">
    <location>
        <begin position="29"/>
        <end position="50"/>
    </location>
</feature>
<dbReference type="Proteomes" id="UP000018837">
    <property type="component" value="Unassembled WGS sequence"/>
</dbReference>